<protein>
    <submittedName>
        <fullName evidence="1">DUF4249 domain-containing protein</fullName>
    </submittedName>
</protein>
<dbReference type="EMBL" id="VORT01000005">
    <property type="protein sequence ID" value="TXD73272.1"/>
    <property type="molecule type" value="Genomic_DNA"/>
</dbReference>
<proteinExistence type="predicted"/>
<dbReference type="InterPro" id="IPR025345">
    <property type="entry name" value="DUF4249"/>
</dbReference>
<gene>
    <name evidence="1" type="ORF">ESU54_09035</name>
</gene>
<dbReference type="RefSeq" id="WP_111845611.1">
    <property type="nucleotide sequence ID" value="NZ_UEGI01000021.1"/>
</dbReference>
<reference evidence="1 2" key="1">
    <citation type="submission" date="2019-08" db="EMBL/GenBank/DDBJ databases">
        <title>Genome of Aequorivita antarctica SW49 (type strain).</title>
        <authorList>
            <person name="Bowman J.P."/>
        </authorList>
    </citation>
    <scope>NUCLEOTIDE SEQUENCE [LARGE SCALE GENOMIC DNA]</scope>
    <source>
        <strain evidence="1 2">SW49</strain>
    </source>
</reference>
<dbReference type="PROSITE" id="PS51257">
    <property type="entry name" value="PROKAR_LIPOPROTEIN"/>
    <property type="match status" value="1"/>
</dbReference>
<dbReference type="Pfam" id="PF14054">
    <property type="entry name" value="DUF4249"/>
    <property type="match status" value="1"/>
</dbReference>
<keyword evidence="2" id="KW-1185">Reference proteome</keyword>
<dbReference type="OrthoDB" id="1430047at2"/>
<dbReference type="Proteomes" id="UP000321497">
    <property type="component" value="Unassembled WGS sequence"/>
</dbReference>
<organism evidence="1 2">
    <name type="scientific">Aequorivita antarctica</name>
    <dbReference type="NCBI Taxonomy" id="153266"/>
    <lineage>
        <taxon>Bacteria</taxon>
        <taxon>Pseudomonadati</taxon>
        <taxon>Bacteroidota</taxon>
        <taxon>Flavobacteriia</taxon>
        <taxon>Flavobacteriales</taxon>
        <taxon>Flavobacteriaceae</taxon>
        <taxon>Aequorivita</taxon>
    </lineage>
</organism>
<sequence length="272" mass="30640">MKKLILLLSVFFFISCEDVIDVDLDTEAPRLVIDANINWEKGTSGNIQTINLSTSTGYYQDIIPKVTGASVFITNSSNMTFTFLEEMSPTSNSGRYTCNDFVPIIGETYTLTVIYEEQTYSATEMLLATPEITDIEQRNDLGLNNDQIGIKVNFNDFPLQENFFLSRFETTFSPFPEFQTWNDEAFEGNKISALYSNEDLEVGSNIDISIFGISRSYYTYMSILIANATGGGPFGLPPVRIKGNIKNEINPDNYALGYFRLGEIENRTYTVQ</sequence>
<evidence type="ECO:0000313" key="1">
    <source>
        <dbReference type="EMBL" id="TXD73272.1"/>
    </source>
</evidence>
<name>A0A5C6Z0U2_9FLAO</name>
<comment type="caution">
    <text evidence="1">The sequence shown here is derived from an EMBL/GenBank/DDBJ whole genome shotgun (WGS) entry which is preliminary data.</text>
</comment>
<accession>A0A5C6Z0U2</accession>
<dbReference type="AlphaFoldDB" id="A0A5C6Z0U2"/>
<evidence type="ECO:0000313" key="2">
    <source>
        <dbReference type="Proteomes" id="UP000321497"/>
    </source>
</evidence>